<dbReference type="AlphaFoldDB" id="A0A5E4QPV4"/>
<evidence type="ECO:0000256" key="4">
    <source>
        <dbReference type="ARBA" id="ARBA00022771"/>
    </source>
</evidence>
<evidence type="ECO:0000313" key="9">
    <source>
        <dbReference type="EMBL" id="VVD00311.1"/>
    </source>
</evidence>
<keyword evidence="3" id="KW-0677">Repeat</keyword>
<gene>
    <name evidence="9" type="ORF">LSINAPIS_LOCUS10981</name>
</gene>
<dbReference type="SUPFAM" id="SSF57667">
    <property type="entry name" value="beta-beta-alpha zinc fingers"/>
    <property type="match status" value="3"/>
</dbReference>
<accession>A0A5E4QPV4</accession>
<dbReference type="InterPro" id="IPR013087">
    <property type="entry name" value="Znf_C2H2_type"/>
</dbReference>
<dbReference type="PROSITE" id="PS00028">
    <property type="entry name" value="ZINC_FINGER_C2H2_1"/>
    <property type="match status" value="3"/>
</dbReference>
<dbReference type="PANTHER" id="PTHR24379">
    <property type="entry name" value="KRAB AND ZINC FINGER DOMAIN-CONTAINING"/>
    <property type="match status" value="1"/>
</dbReference>
<dbReference type="PANTHER" id="PTHR24379:SF121">
    <property type="entry name" value="C2H2-TYPE DOMAIN-CONTAINING PROTEIN"/>
    <property type="match status" value="1"/>
</dbReference>
<dbReference type="Pfam" id="PF12874">
    <property type="entry name" value="zf-met"/>
    <property type="match status" value="1"/>
</dbReference>
<dbReference type="GO" id="GO:0008270">
    <property type="term" value="F:zinc ion binding"/>
    <property type="evidence" value="ECO:0007669"/>
    <property type="project" value="UniProtKB-KW"/>
</dbReference>
<dbReference type="Proteomes" id="UP000324832">
    <property type="component" value="Unassembled WGS sequence"/>
</dbReference>
<evidence type="ECO:0000259" key="8">
    <source>
        <dbReference type="PROSITE" id="PS50157"/>
    </source>
</evidence>
<keyword evidence="5" id="KW-0862">Zinc</keyword>
<keyword evidence="10" id="KW-1185">Reference proteome</keyword>
<name>A0A5E4QPV4_9NEOP</name>
<feature type="domain" description="C2H2-type" evidence="8">
    <location>
        <begin position="275"/>
        <end position="298"/>
    </location>
</feature>
<evidence type="ECO:0000313" key="10">
    <source>
        <dbReference type="Proteomes" id="UP000324832"/>
    </source>
</evidence>
<evidence type="ECO:0000256" key="3">
    <source>
        <dbReference type="ARBA" id="ARBA00022737"/>
    </source>
</evidence>
<sequence length="361" mass="41768">MVNQIMSIINNVCYGCLDTNSHLLLVNSPQLKQCFYLICNEIKESNTELLQILLCYYCIATLRKVKRFQEKVQNAQRLLQRHKEDIQHQLAIRKMVSMIILKRTHSETKLQLREVILMLYILSLNIKNKSQSTRMIQDTSASNIDTHSFVDDDDGGDDEVSMKDEDDIPLVLLKSYNDTKSNSSSYKVYKKRRRHKEQLANRFTSRMVRETNEYIKNGPFQCEMCSQYCPSAVSLRGHIKSHTTRFQCSECPERFLSKTTLSTHQVSAHDKPRPAQCGLCSRAYSSTEALRLHTRRSHRPVPREPRPSLPCPVCDKAFTRKNVLKIHMRVHTGERPYVCQCGAAFTQLASLRAHHAAKHRK</sequence>
<reference evidence="9 10" key="1">
    <citation type="submission" date="2017-07" db="EMBL/GenBank/DDBJ databases">
        <authorList>
            <person name="Talla V."/>
            <person name="Backstrom N."/>
        </authorList>
    </citation>
    <scope>NUCLEOTIDE SEQUENCE [LARGE SCALE GENOMIC DNA]</scope>
</reference>
<evidence type="ECO:0000256" key="7">
    <source>
        <dbReference type="PROSITE-ProRule" id="PRU00042"/>
    </source>
</evidence>
<dbReference type="GO" id="GO:0005634">
    <property type="term" value="C:nucleus"/>
    <property type="evidence" value="ECO:0007669"/>
    <property type="project" value="UniProtKB-SubCell"/>
</dbReference>
<protein>
    <recommendedName>
        <fullName evidence="8">C2H2-type domain-containing protein</fullName>
    </recommendedName>
</protein>
<evidence type="ECO:0000256" key="1">
    <source>
        <dbReference type="ARBA" id="ARBA00004123"/>
    </source>
</evidence>
<feature type="domain" description="C2H2-type" evidence="8">
    <location>
        <begin position="309"/>
        <end position="336"/>
    </location>
</feature>
<dbReference type="Gene3D" id="3.30.160.60">
    <property type="entry name" value="Classic Zinc Finger"/>
    <property type="match status" value="3"/>
</dbReference>
<evidence type="ECO:0000256" key="2">
    <source>
        <dbReference type="ARBA" id="ARBA00022723"/>
    </source>
</evidence>
<dbReference type="SMART" id="SM00355">
    <property type="entry name" value="ZnF_C2H2"/>
    <property type="match status" value="5"/>
</dbReference>
<proteinExistence type="predicted"/>
<evidence type="ECO:0000256" key="5">
    <source>
        <dbReference type="ARBA" id="ARBA00022833"/>
    </source>
</evidence>
<keyword evidence="4 7" id="KW-0863">Zinc-finger</keyword>
<dbReference type="InterPro" id="IPR036236">
    <property type="entry name" value="Znf_C2H2_sf"/>
</dbReference>
<keyword evidence="2" id="KW-0479">Metal-binding</keyword>
<dbReference type="FunFam" id="3.30.160.60:FF:001182">
    <property type="entry name" value="Zinc finger, C2H2 type"/>
    <property type="match status" value="1"/>
</dbReference>
<organism evidence="9 10">
    <name type="scientific">Leptidea sinapis</name>
    <dbReference type="NCBI Taxonomy" id="189913"/>
    <lineage>
        <taxon>Eukaryota</taxon>
        <taxon>Metazoa</taxon>
        <taxon>Ecdysozoa</taxon>
        <taxon>Arthropoda</taxon>
        <taxon>Hexapoda</taxon>
        <taxon>Insecta</taxon>
        <taxon>Pterygota</taxon>
        <taxon>Neoptera</taxon>
        <taxon>Endopterygota</taxon>
        <taxon>Lepidoptera</taxon>
        <taxon>Glossata</taxon>
        <taxon>Ditrysia</taxon>
        <taxon>Papilionoidea</taxon>
        <taxon>Pieridae</taxon>
        <taxon>Dismorphiinae</taxon>
        <taxon>Leptidea</taxon>
    </lineage>
</organism>
<dbReference type="Pfam" id="PF00096">
    <property type="entry name" value="zf-C2H2"/>
    <property type="match status" value="1"/>
</dbReference>
<evidence type="ECO:0000256" key="6">
    <source>
        <dbReference type="ARBA" id="ARBA00023242"/>
    </source>
</evidence>
<keyword evidence="6" id="KW-0539">Nucleus</keyword>
<dbReference type="EMBL" id="FZQP02004623">
    <property type="protein sequence ID" value="VVD00311.1"/>
    <property type="molecule type" value="Genomic_DNA"/>
</dbReference>
<feature type="domain" description="C2H2-type" evidence="8">
    <location>
        <begin position="246"/>
        <end position="274"/>
    </location>
</feature>
<comment type="subcellular location">
    <subcellularLocation>
        <location evidence="1">Nucleus</location>
    </subcellularLocation>
</comment>
<feature type="domain" description="C2H2-type" evidence="8">
    <location>
        <begin position="220"/>
        <end position="247"/>
    </location>
</feature>
<dbReference type="PROSITE" id="PS50157">
    <property type="entry name" value="ZINC_FINGER_C2H2_2"/>
    <property type="match status" value="4"/>
</dbReference>